<dbReference type="AlphaFoldDB" id="A2EQZ9"/>
<name>A2EQZ9_TRIV3</name>
<dbReference type="SMR" id="A2EQZ9"/>
<dbReference type="InParanoid" id="A2EQZ9"/>
<dbReference type="VEuPathDB" id="TrichDB:TVAGG3_0535390"/>
<dbReference type="KEGG" id="tva:4762754"/>
<keyword evidence="2" id="KW-1185">Reference proteome</keyword>
<dbReference type="Proteomes" id="UP000001542">
    <property type="component" value="Unassembled WGS sequence"/>
</dbReference>
<evidence type="ECO:0000313" key="2">
    <source>
        <dbReference type="Proteomes" id="UP000001542"/>
    </source>
</evidence>
<reference evidence="1" key="1">
    <citation type="submission" date="2006-10" db="EMBL/GenBank/DDBJ databases">
        <authorList>
            <person name="Amadeo P."/>
            <person name="Zhao Q."/>
            <person name="Wortman J."/>
            <person name="Fraser-Liggett C."/>
            <person name="Carlton J."/>
        </authorList>
    </citation>
    <scope>NUCLEOTIDE SEQUENCE</scope>
    <source>
        <strain evidence="1">G3</strain>
    </source>
</reference>
<dbReference type="SUPFAM" id="SSF48371">
    <property type="entry name" value="ARM repeat"/>
    <property type="match status" value="1"/>
</dbReference>
<accession>A2EQZ9</accession>
<protein>
    <recommendedName>
        <fullName evidence="3">SPIN90/Ldb17 leucine-rich domain-containing protein</fullName>
    </recommendedName>
</protein>
<gene>
    <name evidence="1" type="ORF">TVAG_016610</name>
</gene>
<sequence length="478" mass="55668">MTTEDYKTSISDNQTTEISTIFDKNRAYNESGNPITEKDTDILLKYVTDLQSLNDKGQIAQIHSIISDINTALSYNSKVVSSILNIDEFYVELEKSVNVLAGYQEILEAFRLCYNLLICNPGSQEKFIWVFEIAINECINTPIADIYYYCSKIIFSFISNVPDNENNLNVVEIKDASMRSLQFSSREIECGSRIYEFIIKHCNPMPIRRLMFRDLSMFIRSKKLTPVAMSMILSALSMYLINYSDDEADFRRNNIFDDVHRYIFGRKTSDGSPDCGIRCLLDYFILVSTLIKITNGEIAKRYYQCAHLQKFNYFFTEDFDKDCEGIYLYILELHCLAINNMSNNMEFRNFLISSIPLFDIMNFEGSHIVKCMIIQFVSIYVRNFAEEVEPQYFLNFLIDYSEFLDDQDGESDITNRYIVILIIMLEKLRDDEFKDTYIDDLRENGVYDKLGEMQAEASDEIAERISIALSFFNKEEAE</sequence>
<dbReference type="EMBL" id="DS113462">
    <property type="protein sequence ID" value="EAY04889.1"/>
    <property type="molecule type" value="Genomic_DNA"/>
</dbReference>
<proteinExistence type="predicted"/>
<dbReference type="VEuPathDB" id="TrichDB:TVAG_016610"/>
<evidence type="ECO:0000313" key="1">
    <source>
        <dbReference type="EMBL" id="EAY04889.1"/>
    </source>
</evidence>
<dbReference type="RefSeq" id="XP_001317112.1">
    <property type="nucleotide sequence ID" value="XM_001317077.1"/>
</dbReference>
<reference evidence="1" key="2">
    <citation type="journal article" date="2007" name="Science">
        <title>Draft genome sequence of the sexually transmitted pathogen Trichomonas vaginalis.</title>
        <authorList>
            <person name="Carlton J.M."/>
            <person name="Hirt R.P."/>
            <person name="Silva J.C."/>
            <person name="Delcher A.L."/>
            <person name="Schatz M."/>
            <person name="Zhao Q."/>
            <person name="Wortman J.R."/>
            <person name="Bidwell S.L."/>
            <person name="Alsmark U.C.M."/>
            <person name="Besteiro S."/>
            <person name="Sicheritz-Ponten T."/>
            <person name="Noel C.J."/>
            <person name="Dacks J.B."/>
            <person name="Foster P.G."/>
            <person name="Simillion C."/>
            <person name="Van de Peer Y."/>
            <person name="Miranda-Saavedra D."/>
            <person name="Barton G.J."/>
            <person name="Westrop G.D."/>
            <person name="Mueller S."/>
            <person name="Dessi D."/>
            <person name="Fiori P.L."/>
            <person name="Ren Q."/>
            <person name="Paulsen I."/>
            <person name="Zhang H."/>
            <person name="Bastida-Corcuera F.D."/>
            <person name="Simoes-Barbosa A."/>
            <person name="Brown M.T."/>
            <person name="Hayes R.D."/>
            <person name="Mukherjee M."/>
            <person name="Okumura C.Y."/>
            <person name="Schneider R."/>
            <person name="Smith A.J."/>
            <person name="Vanacova S."/>
            <person name="Villalvazo M."/>
            <person name="Haas B.J."/>
            <person name="Pertea M."/>
            <person name="Feldblyum T.V."/>
            <person name="Utterback T.R."/>
            <person name="Shu C.L."/>
            <person name="Osoegawa K."/>
            <person name="de Jong P.J."/>
            <person name="Hrdy I."/>
            <person name="Horvathova L."/>
            <person name="Zubacova Z."/>
            <person name="Dolezal P."/>
            <person name="Malik S.B."/>
            <person name="Logsdon J.M. Jr."/>
            <person name="Henze K."/>
            <person name="Gupta A."/>
            <person name="Wang C.C."/>
            <person name="Dunne R.L."/>
            <person name="Upcroft J.A."/>
            <person name="Upcroft P."/>
            <person name="White O."/>
            <person name="Salzberg S.L."/>
            <person name="Tang P."/>
            <person name="Chiu C.-H."/>
            <person name="Lee Y.-S."/>
            <person name="Embley T.M."/>
            <person name="Coombs G.H."/>
            <person name="Mottram J.C."/>
            <person name="Tachezy J."/>
            <person name="Fraser-Liggett C.M."/>
            <person name="Johnson P.J."/>
        </authorList>
    </citation>
    <scope>NUCLEOTIDE SEQUENCE [LARGE SCALE GENOMIC DNA]</scope>
    <source>
        <strain evidence="1">G3</strain>
    </source>
</reference>
<organism evidence="1 2">
    <name type="scientific">Trichomonas vaginalis (strain ATCC PRA-98 / G3)</name>
    <dbReference type="NCBI Taxonomy" id="412133"/>
    <lineage>
        <taxon>Eukaryota</taxon>
        <taxon>Metamonada</taxon>
        <taxon>Parabasalia</taxon>
        <taxon>Trichomonadida</taxon>
        <taxon>Trichomonadidae</taxon>
        <taxon>Trichomonas</taxon>
    </lineage>
</organism>
<dbReference type="InterPro" id="IPR016024">
    <property type="entry name" value="ARM-type_fold"/>
</dbReference>
<evidence type="ECO:0008006" key="3">
    <source>
        <dbReference type="Google" id="ProtNLM"/>
    </source>
</evidence>